<evidence type="ECO:0000313" key="1">
    <source>
        <dbReference type="EMBL" id="SUQ14033.1"/>
    </source>
</evidence>
<accession>A0A315ZXE1</accession>
<sequence length="50" mass="5995">MASRIRINRNEFYLSNEEQYILNKKFELSGMKSKSAFLHTLILYGYIYVT</sequence>
<evidence type="ECO:0000313" key="2">
    <source>
        <dbReference type="Proteomes" id="UP000254051"/>
    </source>
</evidence>
<keyword evidence="2" id="KW-1185">Reference proteome</keyword>
<protein>
    <submittedName>
        <fullName evidence="1">Uncharacterized protein</fullName>
    </submittedName>
</protein>
<gene>
    <name evidence="1" type="ORF">SAMN05216529_1056</name>
</gene>
<proteinExistence type="predicted"/>
<dbReference type="AlphaFoldDB" id="A0A315ZXE1"/>
<dbReference type="EMBL" id="UHJJ01000005">
    <property type="protein sequence ID" value="SUQ14033.1"/>
    <property type="molecule type" value="Genomic_DNA"/>
</dbReference>
<reference evidence="2" key="1">
    <citation type="submission" date="2017-07" db="EMBL/GenBank/DDBJ databases">
        <authorList>
            <person name="Varghese N."/>
            <person name="Submissions S."/>
        </authorList>
    </citation>
    <scope>NUCLEOTIDE SEQUENCE [LARGE SCALE GENOMIC DNA]</scope>
    <source>
        <strain evidence="2">NLAE-zl-C134</strain>
    </source>
</reference>
<name>A0A315ZXE1_9FIRM</name>
<organism evidence="1 2">
    <name type="scientific">Faecalicatena contorta</name>
    <dbReference type="NCBI Taxonomy" id="39482"/>
    <lineage>
        <taxon>Bacteria</taxon>
        <taxon>Bacillati</taxon>
        <taxon>Bacillota</taxon>
        <taxon>Clostridia</taxon>
        <taxon>Lachnospirales</taxon>
        <taxon>Lachnospiraceae</taxon>
        <taxon>Faecalicatena</taxon>
    </lineage>
</organism>
<dbReference type="Proteomes" id="UP000254051">
    <property type="component" value="Unassembled WGS sequence"/>
</dbReference>